<dbReference type="PANTHER" id="PTHR32552:SF82">
    <property type="entry name" value="FCUA PROTEIN"/>
    <property type="match status" value="1"/>
</dbReference>
<keyword evidence="6 11" id="KW-0798">TonB box</keyword>
<evidence type="ECO:0000256" key="7">
    <source>
        <dbReference type="ARBA" id="ARBA00023136"/>
    </source>
</evidence>
<dbReference type="InterPro" id="IPR037066">
    <property type="entry name" value="Plug_dom_sf"/>
</dbReference>
<dbReference type="PROSITE" id="PS52016">
    <property type="entry name" value="TONB_DEPENDENT_REC_3"/>
    <property type="match status" value="1"/>
</dbReference>
<dbReference type="GO" id="GO:0015891">
    <property type="term" value="P:siderophore transport"/>
    <property type="evidence" value="ECO:0007669"/>
    <property type="project" value="InterPro"/>
</dbReference>
<dbReference type="CDD" id="cd01347">
    <property type="entry name" value="ligand_gated_channel"/>
    <property type="match status" value="1"/>
</dbReference>
<sequence>MSPSHRTLFPAARSGLLSPHVLALAGVLGLSATVARAQDEPTTTLKEVTVRSAQDVQTLPAPAAGGQVAKGAGLGLLGNRDVMDAPFNITSYTQQVIADQQSATVAAVLENDPSVRFTTNAGHAYENYTIRGLEVNSSDVSLNGLYGMAPDGHIPTEMLERVEVLKGPGALLNGMAPGGAVGGVVNVVTKRPTADDRTQLTTSFATGSQFGVHADVSRRFGEERRLGIRVNGSMASGETDVDDQKRRKRLGALAMDYQGDRWTLGLDAYSYRSTIANGSPLMVGFATVGHMVAAPDASLNQFRGMQAEQQSDGVMLRGTAELNDAWSVYGSLGWAEHEYTGMLNGTRGILQKDGHTLNTQTYNQYGYTKNLTGDVGVRGKFRTGAVAHELVLSMNQLRQEGGRGLNAKGGVPSASYVSDLYAPSDKVVFSSEATAYKQEKDNVITSYAVADTLNMLDGKLAVTAGLRLQQVEQKMAGYDAQATTPMLGIVAKPWGGHLSLYANYIEGLSAGTTVAAGYANAGETLKPYQTKQMEAGVKWQNAGLTHTFSLFQISKPSAISVTRVGDTLPTLVDDGEQRNRGAEWTVSGKLASAWTLLGGVAYTQAKQTKTQGGSKDGLDMYGVPRWTANLGADYAVAAVPGLAVSGRMVYTGTQWVNSSNTIQAPSWTRFDAGVRYATRMGGKPVTLRANLQNLFDRQYWAGAFADNFMTVGAPRTLRLSATVDF</sequence>
<accession>A0A2A7V000</accession>
<dbReference type="EMBL" id="PDEA01000001">
    <property type="protein sequence ID" value="PEH90794.1"/>
    <property type="molecule type" value="Genomic_DNA"/>
</dbReference>
<comment type="subcellular location">
    <subcellularLocation>
        <location evidence="1 10">Cell outer membrane</location>
        <topology evidence="1 10">Multi-pass membrane protein</topology>
    </subcellularLocation>
</comment>
<dbReference type="Gene3D" id="2.170.130.10">
    <property type="entry name" value="TonB-dependent receptor, plug domain"/>
    <property type="match status" value="1"/>
</dbReference>
<feature type="chain" id="PRO_5012427811" evidence="12">
    <location>
        <begin position="38"/>
        <end position="725"/>
    </location>
</feature>
<dbReference type="Gene3D" id="2.40.170.20">
    <property type="entry name" value="TonB-dependent receptor, beta-barrel domain"/>
    <property type="match status" value="1"/>
</dbReference>
<evidence type="ECO:0000259" key="13">
    <source>
        <dbReference type="Pfam" id="PF00593"/>
    </source>
</evidence>
<dbReference type="InterPro" id="IPR039426">
    <property type="entry name" value="TonB-dep_rcpt-like"/>
</dbReference>
<evidence type="ECO:0000259" key="14">
    <source>
        <dbReference type="Pfam" id="PF07715"/>
    </source>
</evidence>
<keyword evidence="8 15" id="KW-0675">Receptor</keyword>
<reference evidence="16" key="1">
    <citation type="submission" date="2017-09" db="EMBL/GenBank/DDBJ databases">
        <title>FDA dAtabase for Regulatory Grade micrObial Sequences (FDA-ARGOS): Supporting development and validation of Infectious Disease Dx tests.</title>
        <authorList>
            <person name="Minogue T."/>
            <person name="Wolcott M."/>
            <person name="Wasieloski L."/>
            <person name="Aguilar W."/>
            <person name="Moore D."/>
            <person name="Tallon L."/>
            <person name="Sadzewicz L."/>
            <person name="Ott S."/>
            <person name="Zhao X."/>
            <person name="Nagaraj S."/>
            <person name="Vavikolanu K."/>
            <person name="Aluvathingal J."/>
            <person name="Nadendla S."/>
            <person name="Sichtig H."/>
        </authorList>
    </citation>
    <scope>NUCLEOTIDE SEQUENCE [LARGE SCALE GENOMIC DNA]</scope>
    <source>
        <strain evidence="16">FDAARGOS_394</strain>
    </source>
</reference>
<dbReference type="GO" id="GO:0038023">
    <property type="term" value="F:signaling receptor activity"/>
    <property type="evidence" value="ECO:0007669"/>
    <property type="project" value="InterPro"/>
</dbReference>
<keyword evidence="16" id="KW-1185">Reference proteome</keyword>
<dbReference type="InterPro" id="IPR036942">
    <property type="entry name" value="Beta-barrel_TonB_sf"/>
</dbReference>
<evidence type="ECO:0000256" key="11">
    <source>
        <dbReference type="RuleBase" id="RU003357"/>
    </source>
</evidence>
<keyword evidence="9 10" id="KW-0998">Cell outer membrane</keyword>
<dbReference type="InterPro" id="IPR000531">
    <property type="entry name" value="Beta-barrel_TonB"/>
</dbReference>
<gene>
    <name evidence="15" type="ORF">CRM82_01365</name>
</gene>
<keyword evidence="3 10" id="KW-0813">Transport</keyword>
<dbReference type="Proteomes" id="UP000220246">
    <property type="component" value="Unassembled WGS sequence"/>
</dbReference>
<feature type="signal peptide" evidence="12">
    <location>
        <begin position="1"/>
        <end position="37"/>
    </location>
</feature>
<dbReference type="GO" id="GO:0009279">
    <property type="term" value="C:cell outer membrane"/>
    <property type="evidence" value="ECO:0007669"/>
    <property type="project" value="UniProtKB-SubCell"/>
</dbReference>
<organism evidence="15 16">
    <name type="scientific">Comamonas terrigena</name>
    <dbReference type="NCBI Taxonomy" id="32013"/>
    <lineage>
        <taxon>Bacteria</taxon>
        <taxon>Pseudomonadati</taxon>
        <taxon>Pseudomonadota</taxon>
        <taxon>Betaproteobacteria</taxon>
        <taxon>Burkholderiales</taxon>
        <taxon>Comamonadaceae</taxon>
        <taxon>Comamonas</taxon>
    </lineage>
</organism>
<keyword evidence="4 10" id="KW-1134">Transmembrane beta strand</keyword>
<dbReference type="OrthoDB" id="8732650at2"/>
<comment type="caution">
    <text evidence="15">The sequence shown here is derived from an EMBL/GenBank/DDBJ whole genome shotgun (WGS) entry which is preliminary data.</text>
</comment>
<evidence type="ECO:0000256" key="12">
    <source>
        <dbReference type="SAM" id="SignalP"/>
    </source>
</evidence>
<evidence type="ECO:0000256" key="2">
    <source>
        <dbReference type="ARBA" id="ARBA00009810"/>
    </source>
</evidence>
<evidence type="ECO:0000256" key="6">
    <source>
        <dbReference type="ARBA" id="ARBA00023077"/>
    </source>
</evidence>
<evidence type="ECO:0000256" key="1">
    <source>
        <dbReference type="ARBA" id="ARBA00004571"/>
    </source>
</evidence>
<keyword evidence="7 10" id="KW-0472">Membrane</keyword>
<evidence type="ECO:0000256" key="3">
    <source>
        <dbReference type="ARBA" id="ARBA00022448"/>
    </source>
</evidence>
<dbReference type="Pfam" id="PF07715">
    <property type="entry name" value="Plug"/>
    <property type="match status" value="1"/>
</dbReference>
<dbReference type="SUPFAM" id="SSF56935">
    <property type="entry name" value="Porins"/>
    <property type="match status" value="1"/>
</dbReference>
<dbReference type="PANTHER" id="PTHR32552">
    <property type="entry name" value="FERRICHROME IRON RECEPTOR-RELATED"/>
    <property type="match status" value="1"/>
</dbReference>
<evidence type="ECO:0000313" key="15">
    <source>
        <dbReference type="EMBL" id="PEH90794.1"/>
    </source>
</evidence>
<dbReference type="GeneID" id="80803387"/>
<keyword evidence="12" id="KW-0732">Signal</keyword>
<comment type="similarity">
    <text evidence="2 10 11">Belongs to the TonB-dependent receptor family.</text>
</comment>
<dbReference type="InterPro" id="IPR010105">
    <property type="entry name" value="TonB_sidphr_rcpt"/>
</dbReference>
<dbReference type="STRING" id="1219032.GCA_001515545_03826"/>
<evidence type="ECO:0000256" key="9">
    <source>
        <dbReference type="ARBA" id="ARBA00023237"/>
    </source>
</evidence>
<dbReference type="InterPro" id="IPR012910">
    <property type="entry name" value="Plug_dom"/>
</dbReference>
<evidence type="ECO:0000256" key="4">
    <source>
        <dbReference type="ARBA" id="ARBA00022452"/>
    </source>
</evidence>
<name>A0A2A7V000_COMTR</name>
<keyword evidence="5 10" id="KW-0812">Transmembrane</keyword>
<dbReference type="NCBIfam" id="TIGR01783">
    <property type="entry name" value="TonB-siderophor"/>
    <property type="match status" value="1"/>
</dbReference>
<proteinExistence type="inferred from homology"/>
<evidence type="ECO:0000256" key="5">
    <source>
        <dbReference type="ARBA" id="ARBA00022692"/>
    </source>
</evidence>
<evidence type="ECO:0000256" key="8">
    <source>
        <dbReference type="ARBA" id="ARBA00023170"/>
    </source>
</evidence>
<evidence type="ECO:0000313" key="16">
    <source>
        <dbReference type="Proteomes" id="UP000220246"/>
    </source>
</evidence>
<feature type="domain" description="TonB-dependent receptor plug" evidence="14">
    <location>
        <begin position="82"/>
        <end position="180"/>
    </location>
</feature>
<feature type="domain" description="TonB-dependent receptor-like beta-barrel" evidence="13">
    <location>
        <begin position="261"/>
        <end position="694"/>
    </location>
</feature>
<dbReference type="Pfam" id="PF00593">
    <property type="entry name" value="TonB_dep_Rec_b-barrel"/>
    <property type="match status" value="1"/>
</dbReference>
<dbReference type="AlphaFoldDB" id="A0A2A7V000"/>
<protein>
    <submittedName>
        <fullName evidence="15">TonB-dependent receptor</fullName>
    </submittedName>
</protein>
<dbReference type="GO" id="GO:0015344">
    <property type="term" value="F:siderophore uptake transmembrane transporter activity"/>
    <property type="evidence" value="ECO:0007669"/>
    <property type="project" value="TreeGrafter"/>
</dbReference>
<dbReference type="RefSeq" id="WP_083520646.1">
    <property type="nucleotide sequence ID" value="NZ_PDEA01000001.1"/>
</dbReference>
<evidence type="ECO:0000256" key="10">
    <source>
        <dbReference type="PROSITE-ProRule" id="PRU01360"/>
    </source>
</evidence>